<comment type="similarity">
    <text evidence="1 4">Belongs to the glycosyl hydrolase 3 family.</text>
</comment>
<accession>A0A1G8FXG8</accession>
<dbReference type="PROSITE" id="PS00775">
    <property type="entry name" value="GLYCOSYL_HYDROL_F3"/>
    <property type="match status" value="1"/>
</dbReference>
<evidence type="ECO:0000256" key="1">
    <source>
        <dbReference type="ARBA" id="ARBA00005336"/>
    </source>
</evidence>
<dbReference type="PRINTS" id="PR00133">
    <property type="entry name" value="GLHYDRLASE3"/>
</dbReference>
<dbReference type="InterPro" id="IPR017853">
    <property type="entry name" value="GH"/>
</dbReference>
<keyword evidence="4" id="KW-0326">Glycosidase</keyword>
<dbReference type="Gene3D" id="2.60.40.10">
    <property type="entry name" value="Immunoglobulins"/>
    <property type="match status" value="1"/>
</dbReference>
<dbReference type="InterPro" id="IPR026891">
    <property type="entry name" value="Fn3-like"/>
</dbReference>
<dbReference type="InterPro" id="IPR050288">
    <property type="entry name" value="Cellulose_deg_GH3"/>
</dbReference>
<keyword evidence="3" id="KW-0119">Carbohydrate metabolism</keyword>
<dbReference type="InterPro" id="IPR002772">
    <property type="entry name" value="Glyco_hydro_3_C"/>
</dbReference>
<dbReference type="SUPFAM" id="SSF51445">
    <property type="entry name" value="(Trans)glycosidases"/>
    <property type="match status" value="1"/>
</dbReference>
<dbReference type="EMBL" id="FNDZ01000001">
    <property type="protein sequence ID" value="SDH86858.1"/>
    <property type="molecule type" value="Genomic_DNA"/>
</dbReference>
<gene>
    <name evidence="6" type="ORF">SAMN05421804_10174</name>
</gene>
<evidence type="ECO:0000256" key="3">
    <source>
        <dbReference type="ARBA" id="ARBA00023277"/>
    </source>
</evidence>
<dbReference type="Gene3D" id="3.20.20.300">
    <property type="entry name" value="Glycoside hydrolase, family 3, N-terminal domain"/>
    <property type="match status" value="1"/>
</dbReference>
<sequence>MSTIQDLLQKMTLKEKISITSGFDTWRLKGFQTLGIPKITVCDGPHGLRHQEEGQDHLGINESNPSTCFPPACLSAASFDEELLFEMGQAIGFEALCQNVQVVLGPGVNIKRNPLCGRNFEYFSEDPVLAGKMASGWIKGVQSMGVGTSLKHFALNSQELNRMKSDSIADEKAKFDIYLKAFEIPLKTAEPMTVMGSYNLVDGIYASENKWLMEEVLRNKYGFQGLLMTDWGAMNDKISSMKAGLDLEMPGSLGYFDEEVEEAIKDGRLPEAFLDTAVRRILQLITTVTEEREKALKSLGPVAKSSVDIEKHHSLAKKTAMESMILLKNDRKTLPVSENMDRTIYLVGALSKYPRYQGAGSSHINPYKVTSLLESLEKESLKMQYFEGYSLESDEIPDETEELLQTLKKEDVVIIAAGLPDSYESEGFDRKHMRLPENQNVLIRSIAAKSDHVVVVLFGGSPVEMPWLDDVSSLLHAYLPGQAGGEAVADLLLGRHNPSGKLPETYPVRYEDHITSPYYGKDPYLAPYLEGIYVGYRYFDKANRRVQFPFGYGLSYTTFSFSRLSINRSSFDFKKDKAVEVRFYVKNTGDMTGKEVCQLYLSRKGGPSYKVEKALKGFSKVKLEPGEEKEIVMELQEEAFKEFDLNLKKEVLYGGEYILYVGSSSQDLPLRASFEIESSVLDTFKAPAFYTDVKGVPEPEQFEMLIGRKLPVKELTRPFTVNHTLEEMKDVPQMKYLIRKLEGVLRKASGVSSDNDDAYRVMHAMFMQTPIKRLSLVAPDKMPKHLGETLVHVANGRYLRGLQSALKRKAPMGHP</sequence>
<proteinExistence type="inferred from homology"/>
<evidence type="ECO:0000313" key="7">
    <source>
        <dbReference type="Proteomes" id="UP000183255"/>
    </source>
</evidence>
<dbReference type="InterPro" id="IPR036962">
    <property type="entry name" value="Glyco_hydro_3_N_sf"/>
</dbReference>
<dbReference type="Gene3D" id="3.40.50.1700">
    <property type="entry name" value="Glycoside hydrolase family 3 C-terminal domain"/>
    <property type="match status" value="1"/>
</dbReference>
<dbReference type="InterPro" id="IPR036881">
    <property type="entry name" value="Glyco_hydro_3_C_sf"/>
</dbReference>
<dbReference type="PANTHER" id="PTHR42715:SF10">
    <property type="entry name" value="BETA-GLUCOSIDASE"/>
    <property type="match status" value="1"/>
</dbReference>
<dbReference type="RefSeq" id="WP_031572642.1">
    <property type="nucleotide sequence ID" value="NZ_FNDZ01000001.1"/>
</dbReference>
<protein>
    <submittedName>
        <fullName evidence="6">Beta-glucosidase</fullName>
    </submittedName>
</protein>
<dbReference type="SMART" id="SM01217">
    <property type="entry name" value="Fn3_like"/>
    <property type="match status" value="1"/>
</dbReference>
<dbReference type="Pfam" id="PF01915">
    <property type="entry name" value="Glyco_hydro_3_C"/>
    <property type="match status" value="1"/>
</dbReference>
<dbReference type="GO" id="GO:0004553">
    <property type="term" value="F:hydrolase activity, hydrolyzing O-glycosyl compounds"/>
    <property type="evidence" value="ECO:0007669"/>
    <property type="project" value="InterPro"/>
</dbReference>
<dbReference type="SUPFAM" id="SSF52279">
    <property type="entry name" value="Beta-D-glucan exohydrolase, C-terminal domain"/>
    <property type="match status" value="1"/>
</dbReference>
<name>A0A1G8FXG8_9CLOT</name>
<evidence type="ECO:0000259" key="5">
    <source>
        <dbReference type="SMART" id="SM01217"/>
    </source>
</evidence>
<dbReference type="InterPro" id="IPR019800">
    <property type="entry name" value="Glyco_hydro_3_AS"/>
</dbReference>
<dbReference type="AlphaFoldDB" id="A0A1G8FXG8"/>
<dbReference type="GO" id="GO:0005975">
    <property type="term" value="P:carbohydrate metabolic process"/>
    <property type="evidence" value="ECO:0007669"/>
    <property type="project" value="InterPro"/>
</dbReference>
<feature type="domain" description="Fibronectin type III-like" evidence="5">
    <location>
        <begin position="595"/>
        <end position="665"/>
    </location>
</feature>
<keyword evidence="2 4" id="KW-0378">Hydrolase</keyword>
<dbReference type="Pfam" id="PF00933">
    <property type="entry name" value="Glyco_hydro_3"/>
    <property type="match status" value="1"/>
</dbReference>
<organism evidence="6 7">
    <name type="scientific">Proteiniclasticum ruminis</name>
    <dbReference type="NCBI Taxonomy" id="398199"/>
    <lineage>
        <taxon>Bacteria</taxon>
        <taxon>Bacillati</taxon>
        <taxon>Bacillota</taxon>
        <taxon>Clostridia</taxon>
        <taxon>Eubacteriales</taxon>
        <taxon>Clostridiaceae</taxon>
        <taxon>Proteiniclasticum</taxon>
    </lineage>
</organism>
<reference evidence="6 7" key="1">
    <citation type="submission" date="2016-10" db="EMBL/GenBank/DDBJ databases">
        <authorList>
            <person name="de Groot N.N."/>
        </authorList>
    </citation>
    <scope>NUCLEOTIDE SEQUENCE [LARGE SCALE GENOMIC DNA]</scope>
    <source>
        <strain evidence="6 7">CGMCC 1.5058</strain>
    </source>
</reference>
<evidence type="ECO:0000313" key="6">
    <source>
        <dbReference type="EMBL" id="SDH86858.1"/>
    </source>
</evidence>
<evidence type="ECO:0000256" key="4">
    <source>
        <dbReference type="RuleBase" id="RU361161"/>
    </source>
</evidence>
<dbReference type="PANTHER" id="PTHR42715">
    <property type="entry name" value="BETA-GLUCOSIDASE"/>
    <property type="match status" value="1"/>
</dbReference>
<dbReference type="InterPro" id="IPR001764">
    <property type="entry name" value="Glyco_hydro_3_N"/>
</dbReference>
<evidence type="ECO:0000256" key="2">
    <source>
        <dbReference type="ARBA" id="ARBA00022801"/>
    </source>
</evidence>
<dbReference type="Proteomes" id="UP000183255">
    <property type="component" value="Unassembled WGS sequence"/>
</dbReference>
<dbReference type="InterPro" id="IPR013783">
    <property type="entry name" value="Ig-like_fold"/>
</dbReference>
<dbReference type="Pfam" id="PF14310">
    <property type="entry name" value="Fn3-like"/>
    <property type="match status" value="1"/>
</dbReference>